<organism evidence="3">
    <name type="scientific">Borely moumouvirus</name>
    <dbReference type="NCBI Taxonomy" id="2712067"/>
    <lineage>
        <taxon>Viruses</taxon>
        <taxon>Varidnaviria</taxon>
        <taxon>Bamfordvirae</taxon>
        <taxon>Nucleocytoviricota</taxon>
        <taxon>Megaviricetes</taxon>
        <taxon>Imitervirales</taxon>
        <taxon>Mimiviridae</taxon>
        <taxon>Megamimivirinae</taxon>
        <taxon>Moumouvirus</taxon>
    </lineage>
</organism>
<protein>
    <submittedName>
        <fullName evidence="3">RNA ligase</fullName>
    </submittedName>
</protein>
<evidence type="ECO:0000313" key="3">
    <source>
        <dbReference type="EMBL" id="QID05968.1"/>
    </source>
</evidence>
<dbReference type="Gene3D" id="3.30.470.30">
    <property type="entry name" value="DNA ligase/mRNA capping enzyme"/>
    <property type="match status" value="1"/>
</dbReference>
<accession>A0A6G6ACB6</accession>
<dbReference type="InterPro" id="IPR021122">
    <property type="entry name" value="RNA_ligase_dom_REL/Rnl2"/>
</dbReference>
<sequence>MELSKNFQKYFSIENPKKRIVKNLIKNDFTDDKNEWVVLEKIHGANFSFITDGENIYAAKRTAIISPGEYFFNYEIIVEKYKVDVLEIYKKINSDFPNIMSIQIFGELFGGLYPNYNYENVKPVQKGIYYNPNVDFMVFDIKINFTTNYFQIQNDKSKFLSHDEVLFYLSSTNLKHVPIITKDKFNNIINLDPVFFTKVPNIYGLPLVDNNYAEGYIFKLNTRHSCDVVRPILKSKNNALFGEIHDQKEKFLVNCFSSYNIFVEEIKNYLTKNRYDGIIGKIGPDNKIPKIIGCFIADALKDYELSLDYEKTTYYKKSRKNIFNELIIFINQNDEIMSWIKLTLESVSKVN</sequence>
<dbReference type="Gene3D" id="1.10.10.1810">
    <property type="entry name" value="RNA ligase"/>
    <property type="match status" value="1"/>
</dbReference>
<dbReference type="Gene3D" id="3.30.1490.70">
    <property type="match status" value="1"/>
</dbReference>
<feature type="domain" description="RNA ligase" evidence="1">
    <location>
        <begin position="35"/>
        <end position="235"/>
    </location>
</feature>
<reference evidence="3" key="1">
    <citation type="submission" date="2019-07" db="EMBL/GenBank/DDBJ databases">
        <title>The discovery of a new lineage B mimivirus raises questions about particles surface fibrils.</title>
        <authorList>
            <person name="Silva L.K.S."/>
            <person name="Rodrigues R.A.L."/>
            <person name="Andrade A.C.S.P."/>
            <person name="Hikida H."/>
            <person name="Andreani J."/>
            <person name="Levasseur A."/>
            <person name="La Scola B."/>
            <person name="Abrahao J.S."/>
        </authorList>
    </citation>
    <scope>NUCLEOTIDE SEQUENCE</scope>
    <source>
        <strain evidence="3">B60</strain>
    </source>
</reference>
<dbReference type="InterPro" id="IPR040609">
    <property type="entry name" value="Rnl2_C"/>
</dbReference>
<dbReference type="Pfam" id="PF09414">
    <property type="entry name" value="RNA_ligase"/>
    <property type="match status" value="1"/>
</dbReference>
<evidence type="ECO:0000259" key="1">
    <source>
        <dbReference type="Pfam" id="PF09414"/>
    </source>
</evidence>
<dbReference type="GO" id="GO:0016874">
    <property type="term" value="F:ligase activity"/>
    <property type="evidence" value="ECO:0007669"/>
    <property type="project" value="UniProtKB-KW"/>
</dbReference>
<proteinExistence type="predicted"/>
<name>A0A6G6ACB6_9VIRU</name>
<dbReference type="SUPFAM" id="SSF56091">
    <property type="entry name" value="DNA ligase/mRNA capping enzyme, catalytic domain"/>
    <property type="match status" value="1"/>
</dbReference>
<feature type="domain" description="RNA ligase 2 C-terminal" evidence="2">
    <location>
        <begin position="263"/>
        <end position="326"/>
    </location>
</feature>
<dbReference type="EMBL" id="MN175499">
    <property type="protein sequence ID" value="QID05968.1"/>
    <property type="molecule type" value="Genomic_DNA"/>
</dbReference>
<evidence type="ECO:0000259" key="2">
    <source>
        <dbReference type="Pfam" id="PF18043"/>
    </source>
</evidence>
<keyword evidence="3" id="KW-0436">Ligase</keyword>
<dbReference type="Pfam" id="PF18043">
    <property type="entry name" value="T4_Rnl2_C"/>
    <property type="match status" value="1"/>
</dbReference>
<dbReference type="InterPro" id="IPR041948">
    <property type="entry name" value="Rnl1/2_C_sf"/>
</dbReference>